<gene>
    <name evidence="1" type="ORF">RclHR1_02150004</name>
</gene>
<name>A0A2Z6QT19_9GLOM</name>
<comment type="caution">
    <text evidence="1">The sequence shown here is derived from an EMBL/GenBank/DDBJ whole genome shotgun (WGS) entry which is preliminary data.</text>
</comment>
<dbReference type="AlphaFoldDB" id="A0A2Z6QT19"/>
<organism evidence="1 2">
    <name type="scientific">Rhizophagus clarus</name>
    <dbReference type="NCBI Taxonomy" id="94130"/>
    <lineage>
        <taxon>Eukaryota</taxon>
        <taxon>Fungi</taxon>
        <taxon>Fungi incertae sedis</taxon>
        <taxon>Mucoromycota</taxon>
        <taxon>Glomeromycotina</taxon>
        <taxon>Glomeromycetes</taxon>
        <taxon>Glomerales</taxon>
        <taxon>Glomeraceae</taxon>
        <taxon>Rhizophagus</taxon>
    </lineage>
</organism>
<dbReference type="EMBL" id="BEXD01001280">
    <property type="protein sequence ID" value="GBB93317.1"/>
    <property type="molecule type" value="Genomic_DNA"/>
</dbReference>
<dbReference type="Proteomes" id="UP000247702">
    <property type="component" value="Unassembled WGS sequence"/>
</dbReference>
<sequence>MEETSSRRLMKPKNNSFPGDMKNLEVHTKLFGASYTWITFAVWYDHLMKHNIKLVKDFESIFQADYIFFITSGSLLSRLII</sequence>
<evidence type="ECO:0000313" key="2">
    <source>
        <dbReference type="Proteomes" id="UP000247702"/>
    </source>
</evidence>
<keyword evidence="2" id="KW-1185">Reference proteome</keyword>
<protein>
    <submittedName>
        <fullName evidence="1">Uncharacterized protein</fullName>
    </submittedName>
</protein>
<accession>A0A2Z6QT19</accession>
<reference evidence="1 2" key="1">
    <citation type="submission" date="2017-11" db="EMBL/GenBank/DDBJ databases">
        <title>The genome of Rhizophagus clarus HR1 reveals common genetic basis of auxotrophy among arbuscular mycorrhizal fungi.</title>
        <authorList>
            <person name="Kobayashi Y."/>
        </authorList>
    </citation>
    <scope>NUCLEOTIDE SEQUENCE [LARGE SCALE GENOMIC DNA]</scope>
    <source>
        <strain evidence="1 2">HR1</strain>
    </source>
</reference>
<proteinExistence type="predicted"/>
<evidence type="ECO:0000313" key="1">
    <source>
        <dbReference type="EMBL" id="GBB93317.1"/>
    </source>
</evidence>